<proteinExistence type="predicted"/>
<reference evidence="2 4" key="2">
    <citation type="submission" date="2020-08" db="EMBL/GenBank/DDBJ databases">
        <title>Sequencing the genomes of 1000 actinobacteria strains.</title>
        <authorList>
            <person name="Klenk H.-P."/>
        </authorList>
    </citation>
    <scope>NUCLEOTIDE SEQUENCE [LARGE SCALE GENOMIC DNA]</scope>
    <source>
        <strain evidence="2 4">DSM 21065</strain>
    </source>
</reference>
<dbReference type="Pfam" id="PF06841">
    <property type="entry name" value="Phage_T4_gp19"/>
    <property type="match status" value="1"/>
</dbReference>
<dbReference type="Proteomes" id="UP000029864">
    <property type="component" value="Unassembled WGS sequence"/>
</dbReference>
<dbReference type="STRING" id="1001240.GY21_14060"/>
<dbReference type="EMBL" id="JPXF01000062">
    <property type="protein sequence ID" value="KGJ72631.1"/>
    <property type="molecule type" value="Genomic_DNA"/>
</dbReference>
<evidence type="ECO:0000313" key="4">
    <source>
        <dbReference type="Proteomes" id="UP000561726"/>
    </source>
</evidence>
<dbReference type="InterPro" id="IPR011747">
    <property type="entry name" value="CHP02241"/>
</dbReference>
<dbReference type="RefSeq" id="WP_035837430.1">
    <property type="nucleotide sequence ID" value="NZ_JACHBQ010000001.1"/>
</dbReference>
<protein>
    <submittedName>
        <fullName evidence="1">Phage tail protein</fullName>
    </submittedName>
    <submittedName>
        <fullName evidence="2">Phage tail-like protein</fullName>
    </submittedName>
</protein>
<keyword evidence="3" id="KW-1185">Reference proteome</keyword>
<dbReference type="OrthoDB" id="9790161at2"/>
<name>A0A099J2Y3_9MICO</name>
<dbReference type="EMBL" id="JACHBQ010000001">
    <property type="protein sequence ID" value="MBB5641929.1"/>
    <property type="molecule type" value="Genomic_DNA"/>
</dbReference>
<comment type="caution">
    <text evidence="1">The sequence shown here is derived from an EMBL/GenBank/DDBJ whole genome shotgun (WGS) entry which is preliminary data.</text>
</comment>
<dbReference type="GO" id="GO:0005198">
    <property type="term" value="F:structural molecule activity"/>
    <property type="evidence" value="ECO:0007669"/>
    <property type="project" value="InterPro"/>
</dbReference>
<accession>A0A099J2Y3</accession>
<dbReference type="Proteomes" id="UP000561726">
    <property type="component" value="Unassembled WGS sequence"/>
</dbReference>
<dbReference type="PANTHER" id="PTHR38009">
    <property type="entry name" value="CONSERVED HYPOTHETICAL PHAGE TAIL PROTEIN"/>
    <property type="match status" value="1"/>
</dbReference>
<evidence type="ECO:0000313" key="1">
    <source>
        <dbReference type="EMBL" id="KGJ72631.1"/>
    </source>
</evidence>
<evidence type="ECO:0000313" key="3">
    <source>
        <dbReference type="Proteomes" id="UP000029864"/>
    </source>
</evidence>
<evidence type="ECO:0000313" key="2">
    <source>
        <dbReference type="EMBL" id="MBB5641929.1"/>
    </source>
</evidence>
<dbReference type="AlphaFoldDB" id="A0A099J2Y3"/>
<dbReference type="PANTHER" id="PTHR38009:SF1">
    <property type="entry name" value="CONSERVED HYPOTHETICAL PHAGE TAIL PROTEIN"/>
    <property type="match status" value="1"/>
</dbReference>
<organism evidence="1 3">
    <name type="scientific">Cryobacterium roopkundense</name>
    <dbReference type="NCBI Taxonomy" id="1001240"/>
    <lineage>
        <taxon>Bacteria</taxon>
        <taxon>Bacillati</taxon>
        <taxon>Actinomycetota</taxon>
        <taxon>Actinomycetes</taxon>
        <taxon>Micrococcales</taxon>
        <taxon>Microbacteriaceae</taxon>
        <taxon>Cryobacterium</taxon>
    </lineage>
</organism>
<sequence length="168" mass="18222">MSDAAATAATPPPQAQPGNVVDPYRAYNFKLVIQSVVQGHFTRVDGLGIVIPRLLWREGGEHAAVRTMPGPVEYPPVTLRYGMTDSKELLQWLFKAVDGTVERRNVSLAMLNDAGSAEVRRWNLIGAWPCEWSGAPLDALGKELAIESLSLAYDQLKLDDAPATPPAA</sequence>
<dbReference type="InterPro" id="IPR010667">
    <property type="entry name" value="Phage_T4_Gp19"/>
</dbReference>
<gene>
    <name evidence="2" type="ORF">BJ997_002477</name>
    <name evidence="1" type="ORF">GY21_14060</name>
</gene>
<reference evidence="1 3" key="1">
    <citation type="submission" date="2014-08" db="EMBL/GenBank/DDBJ databases">
        <authorList>
            <person name="Sisinthy S."/>
        </authorList>
    </citation>
    <scope>NUCLEOTIDE SEQUENCE [LARGE SCALE GENOMIC DNA]</scope>
    <source>
        <strain evidence="1 3">RuG17</strain>
    </source>
</reference>
<dbReference type="eggNOG" id="ENOG50328BU">
    <property type="taxonomic scope" value="Bacteria"/>
</dbReference>
<dbReference type="NCBIfam" id="TIGR02241">
    <property type="entry name" value="conserved hypothetical phage tail region protein"/>
    <property type="match status" value="1"/>
</dbReference>